<organism evidence="2 3">
    <name type="scientific">Streptomyces carminius</name>
    <dbReference type="NCBI Taxonomy" id="2665496"/>
    <lineage>
        <taxon>Bacteria</taxon>
        <taxon>Bacillati</taxon>
        <taxon>Actinomycetota</taxon>
        <taxon>Actinomycetes</taxon>
        <taxon>Kitasatosporales</taxon>
        <taxon>Streptomycetaceae</taxon>
        <taxon>Streptomyces</taxon>
    </lineage>
</organism>
<sequence length="133" mass="14236">MHTTLQNSGPQRDYTVVFDPGEEVVQGLADFARQEELGPASFAAIGGFHGVEIGFYNIDTRGFDHIPFPYDQAEVLSLIGDISPGEDGPTVHGHVVLGCPDGAARGGHLLRGTIRPILIVTVEEMSHAVPSHH</sequence>
<dbReference type="PANTHER" id="PTHR34988">
    <property type="entry name" value="PROTEIN, PUTATIVE-RELATED"/>
    <property type="match status" value="1"/>
</dbReference>
<dbReference type="Proteomes" id="UP000230407">
    <property type="component" value="Unassembled WGS sequence"/>
</dbReference>
<proteinExistence type="predicted"/>
<dbReference type="Pfam" id="PF03479">
    <property type="entry name" value="PCC"/>
    <property type="match status" value="1"/>
</dbReference>
<dbReference type="RefSeq" id="WP_100205038.1">
    <property type="nucleotide sequence ID" value="NZ_PGGW01000069.1"/>
</dbReference>
<comment type="caution">
    <text evidence="2">The sequence shown here is derived from an EMBL/GenBank/DDBJ whole genome shotgun (WGS) entry which is preliminary data.</text>
</comment>
<dbReference type="CDD" id="cd11378">
    <property type="entry name" value="DUF296"/>
    <property type="match status" value="1"/>
</dbReference>
<reference evidence="2 3" key="1">
    <citation type="submission" date="2017-11" db="EMBL/GenBank/DDBJ databases">
        <title>Streptomyces carmine sp. nov., a novel actinomycete isolated from Sophora alopecuroides in Xinjiang, China.</title>
        <authorList>
            <person name="Wang Y."/>
            <person name="Luo X."/>
            <person name="Wan C."/>
            <person name="Zhang L."/>
        </authorList>
    </citation>
    <scope>NUCLEOTIDE SEQUENCE [LARGE SCALE GENOMIC DNA]</scope>
    <source>
        <strain evidence="2 3">TRM SA0054</strain>
    </source>
</reference>
<gene>
    <name evidence="2" type="ORF">CUT44_29815</name>
</gene>
<dbReference type="AlphaFoldDB" id="A0A2M8LR63"/>
<dbReference type="Gene3D" id="3.30.1330.80">
    <property type="entry name" value="Hypothetical protein, similar to alpha- acetolactate decarboxylase, domain 2"/>
    <property type="match status" value="1"/>
</dbReference>
<dbReference type="EMBL" id="PGGW01000069">
    <property type="protein sequence ID" value="PJE94429.1"/>
    <property type="molecule type" value="Genomic_DNA"/>
</dbReference>
<evidence type="ECO:0000259" key="1">
    <source>
        <dbReference type="PROSITE" id="PS51742"/>
    </source>
</evidence>
<accession>A0A2M8LR63</accession>
<keyword evidence="3" id="KW-1185">Reference proteome</keyword>
<dbReference type="PANTHER" id="PTHR34988:SF1">
    <property type="entry name" value="DNA-BINDING PROTEIN"/>
    <property type="match status" value="1"/>
</dbReference>
<protein>
    <recommendedName>
        <fullName evidence="1">PPC domain-containing protein</fullName>
    </recommendedName>
</protein>
<name>A0A2M8LR63_9ACTN</name>
<feature type="domain" description="PPC" evidence="1">
    <location>
        <begin position="8"/>
        <end position="133"/>
    </location>
</feature>
<evidence type="ECO:0000313" key="2">
    <source>
        <dbReference type="EMBL" id="PJE94429.1"/>
    </source>
</evidence>
<dbReference type="InterPro" id="IPR005175">
    <property type="entry name" value="PPC_dom"/>
</dbReference>
<dbReference type="PROSITE" id="PS51742">
    <property type="entry name" value="PPC"/>
    <property type="match status" value="1"/>
</dbReference>
<dbReference type="SUPFAM" id="SSF117856">
    <property type="entry name" value="AF0104/ALDC/Ptd012-like"/>
    <property type="match status" value="1"/>
</dbReference>
<evidence type="ECO:0000313" key="3">
    <source>
        <dbReference type="Proteomes" id="UP000230407"/>
    </source>
</evidence>